<sequence length="241" mass="25021">MRRTAALLSGAALLGAAATFAVPAVNAQAAGGCYAYTGGWNAYGACSGIDPLQTWYVTATCQYWNADHTVQFSRPVNGFLVAGDGTSVASCGINDTVLFPRVVYGGRLPTQPAGPVGQISGYADKCVDVKGASSSDRTPVQIYDCNGTGAQQWKIAVDGTIRALNKCLDVAGGNTANGTKVQLYSCNGTGAQQWQVRTDGSILNPQSGRCLDDLGFSTTNGNQLGIWDCNGAANQVWHVPA</sequence>
<dbReference type="InterPro" id="IPR035992">
    <property type="entry name" value="Ricin_B-like_lectins"/>
</dbReference>
<dbReference type="SUPFAM" id="SSF50370">
    <property type="entry name" value="Ricin B-like lectins"/>
    <property type="match status" value="1"/>
</dbReference>
<reference evidence="4" key="1">
    <citation type="journal article" date="2019" name="Int. J. Syst. Evol. Microbiol.">
        <title>The Global Catalogue of Microorganisms (GCM) 10K type strain sequencing project: providing services to taxonomists for standard genome sequencing and annotation.</title>
        <authorList>
            <consortium name="The Broad Institute Genomics Platform"/>
            <consortium name="The Broad Institute Genome Sequencing Center for Infectious Disease"/>
            <person name="Wu L."/>
            <person name="Ma J."/>
        </authorList>
    </citation>
    <scope>NUCLEOTIDE SEQUENCE [LARGE SCALE GENOMIC DNA]</scope>
    <source>
        <strain evidence="4">CGMCC 4.1469</strain>
    </source>
</reference>
<evidence type="ECO:0000259" key="2">
    <source>
        <dbReference type="SMART" id="SM00458"/>
    </source>
</evidence>
<feature type="chain" id="PRO_5046596380" evidence="1">
    <location>
        <begin position="30"/>
        <end position="241"/>
    </location>
</feature>
<name>A0ABW1ES77_9ACTN</name>
<dbReference type="PROSITE" id="PS50231">
    <property type="entry name" value="RICIN_B_LECTIN"/>
    <property type="match status" value="1"/>
</dbReference>
<dbReference type="PANTHER" id="PTHR40469:SF2">
    <property type="entry name" value="GALACTOSE-BINDING DOMAIN-LIKE SUPERFAMILY PROTEIN"/>
    <property type="match status" value="1"/>
</dbReference>
<protein>
    <submittedName>
        <fullName evidence="3">Ricin-type beta-trefoil lectin domain protein</fullName>
    </submittedName>
</protein>
<keyword evidence="1" id="KW-0732">Signal</keyword>
<dbReference type="SMART" id="SM00458">
    <property type="entry name" value="RICIN"/>
    <property type="match status" value="1"/>
</dbReference>
<dbReference type="Gene3D" id="2.80.10.50">
    <property type="match status" value="2"/>
</dbReference>
<dbReference type="Proteomes" id="UP001596067">
    <property type="component" value="Unassembled WGS sequence"/>
</dbReference>
<keyword evidence="4" id="KW-1185">Reference proteome</keyword>
<comment type="caution">
    <text evidence="3">The sequence shown here is derived from an EMBL/GenBank/DDBJ whole genome shotgun (WGS) entry which is preliminary data.</text>
</comment>
<evidence type="ECO:0000313" key="4">
    <source>
        <dbReference type="Proteomes" id="UP001596067"/>
    </source>
</evidence>
<organism evidence="3 4">
    <name type="scientific">Kitasatospora aburaviensis</name>
    <dbReference type="NCBI Taxonomy" id="67265"/>
    <lineage>
        <taxon>Bacteria</taxon>
        <taxon>Bacillati</taxon>
        <taxon>Actinomycetota</taxon>
        <taxon>Actinomycetes</taxon>
        <taxon>Kitasatosporales</taxon>
        <taxon>Streptomycetaceae</taxon>
        <taxon>Kitasatospora</taxon>
    </lineage>
</organism>
<gene>
    <name evidence="3" type="ORF">ACFP0N_02575</name>
</gene>
<dbReference type="InterPro" id="IPR000772">
    <property type="entry name" value="Ricin_B_lectin"/>
</dbReference>
<dbReference type="Pfam" id="PF00652">
    <property type="entry name" value="Ricin_B_lectin"/>
    <property type="match status" value="1"/>
</dbReference>
<proteinExistence type="predicted"/>
<feature type="signal peptide" evidence="1">
    <location>
        <begin position="1"/>
        <end position="29"/>
    </location>
</feature>
<feature type="domain" description="Ricin B lectin" evidence="2">
    <location>
        <begin position="113"/>
        <end position="240"/>
    </location>
</feature>
<dbReference type="PANTHER" id="PTHR40469">
    <property type="entry name" value="SECRETED GLYCOSYL HYDROLASE"/>
    <property type="match status" value="1"/>
</dbReference>
<dbReference type="CDD" id="cd23451">
    <property type="entry name" value="beta-trefoil_Ricin_laminarinase"/>
    <property type="match status" value="1"/>
</dbReference>
<dbReference type="EMBL" id="JBHSOD010000002">
    <property type="protein sequence ID" value="MFC5883868.1"/>
    <property type="molecule type" value="Genomic_DNA"/>
</dbReference>
<dbReference type="PROSITE" id="PS51257">
    <property type="entry name" value="PROKAR_LIPOPROTEIN"/>
    <property type="match status" value="1"/>
</dbReference>
<dbReference type="RefSeq" id="WP_313763226.1">
    <property type="nucleotide sequence ID" value="NZ_BAAAVH010000108.1"/>
</dbReference>
<accession>A0ABW1ES77</accession>
<evidence type="ECO:0000313" key="3">
    <source>
        <dbReference type="EMBL" id="MFC5883868.1"/>
    </source>
</evidence>
<evidence type="ECO:0000256" key="1">
    <source>
        <dbReference type="SAM" id="SignalP"/>
    </source>
</evidence>